<protein>
    <recommendedName>
        <fullName evidence="3">Transcriptional regulator</fullName>
    </recommendedName>
</protein>
<dbReference type="Proteomes" id="UP001198701">
    <property type="component" value="Unassembled WGS sequence"/>
</dbReference>
<sequence length="114" mass="12497">MLTSIPSVPHLEALLLLRGTPGPWSTAKLAERLYLGEKLATGLLDDLCNSGMATGGAEPASYCYQPASDLLAATIDSLAEFYSRHLVEVTHLIHSKHDRKAQQFADAFKWRKDS</sequence>
<reference evidence="1 2" key="1">
    <citation type="submission" date="2021-11" db="EMBL/GenBank/DDBJ databases">
        <authorList>
            <person name="Huq M.A."/>
        </authorList>
    </citation>
    <scope>NUCLEOTIDE SEQUENCE [LARGE SCALE GENOMIC DNA]</scope>
    <source>
        <strain evidence="1 2">MAHUQ-52</strain>
    </source>
</reference>
<comment type="caution">
    <text evidence="1">The sequence shown here is derived from an EMBL/GenBank/DDBJ whole genome shotgun (WGS) entry which is preliminary data.</text>
</comment>
<evidence type="ECO:0000313" key="2">
    <source>
        <dbReference type="Proteomes" id="UP001198701"/>
    </source>
</evidence>
<proteinExistence type="predicted"/>
<name>A0ABS8ISU1_9BURK</name>
<dbReference type="EMBL" id="JAJHPV010000012">
    <property type="protein sequence ID" value="MCC6070893.1"/>
    <property type="molecule type" value="Genomic_DNA"/>
</dbReference>
<dbReference type="RefSeq" id="WP_229431816.1">
    <property type="nucleotide sequence ID" value="NZ_JAJHPV010000012.1"/>
</dbReference>
<evidence type="ECO:0000313" key="1">
    <source>
        <dbReference type="EMBL" id="MCC6070893.1"/>
    </source>
</evidence>
<organism evidence="1 2">
    <name type="scientific">Massilia agrisoli</name>
    <dbReference type="NCBI Taxonomy" id="2892444"/>
    <lineage>
        <taxon>Bacteria</taxon>
        <taxon>Pseudomonadati</taxon>
        <taxon>Pseudomonadota</taxon>
        <taxon>Betaproteobacteria</taxon>
        <taxon>Burkholderiales</taxon>
        <taxon>Oxalobacteraceae</taxon>
        <taxon>Telluria group</taxon>
        <taxon>Massilia</taxon>
    </lineage>
</organism>
<keyword evidence="2" id="KW-1185">Reference proteome</keyword>
<evidence type="ECO:0008006" key="3">
    <source>
        <dbReference type="Google" id="ProtNLM"/>
    </source>
</evidence>
<gene>
    <name evidence="1" type="ORF">LMJ30_07990</name>
</gene>
<accession>A0ABS8ISU1</accession>